<organism evidence="1 2">
    <name type="scientific">Prorocentrum cordatum</name>
    <dbReference type="NCBI Taxonomy" id="2364126"/>
    <lineage>
        <taxon>Eukaryota</taxon>
        <taxon>Sar</taxon>
        <taxon>Alveolata</taxon>
        <taxon>Dinophyceae</taxon>
        <taxon>Prorocentrales</taxon>
        <taxon>Prorocentraceae</taxon>
        <taxon>Prorocentrum</taxon>
    </lineage>
</organism>
<accession>A0ABN9PZK9</accession>
<dbReference type="EMBL" id="CAUYUJ010001496">
    <property type="protein sequence ID" value="CAK0796226.1"/>
    <property type="molecule type" value="Genomic_DNA"/>
</dbReference>
<dbReference type="Proteomes" id="UP001189429">
    <property type="component" value="Unassembled WGS sequence"/>
</dbReference>
<reference evidence="1" key="1">
    <citation type="submission" date="2023-10" db="EMBL/GenBank/DDBJ databases">
        <authorList>
            <person name="Chen Y."/>
            <person name="Shah S."/>
            <person name="Dougan E. K."/>
            <person name="Thang M."/>
            <person name="Chan C."/>
        </authorList>
    </citation>
    <scope>NUCLEOTIDE SEQUENCE [LARGE SCALE GENOMIC DNA]</scope>
</reference>
<protein>
    <submittedName>
        <fullName evidence="1">Uncharacterized protein</fullName>
    </submittedName>
</protein>
<evidence type="ECO:0000313" key="1">
    <source>
        <dbReference type="EMBL" id="CAK0796226.1"/>
    </source>
</evidence>
<evidence type="ECO:0000313" key="2">
    <source>
        <dbReference type="Proteomes" id="UP001189429"/>
    </source>
</evidence>
<keyword evidence="2" id="KW-1185">Reference proteome</keyword>
<sequence length="103" mass="10514">MELPPATVRLPGGADPHSPEFLAAVSTASLGLLDALGADALCGAEAAEGRAGGKRLPQYRVAPDGKLYTRLGCSSSDVEFSIGAGMIRGRKQAQVGPPRLRAA</sequence>
<gene>
    <name evidence="1" type="ORF">PCOR1329_LOCUS5652</name>
</gene>
<proteinExistence type="predicted"/>
<name>A0ABN9PZK9_9DINO</name>
<comment type="caution">
    <text evidence="1">The sequence shown here is derived from an EMBL/GenBank/DDBJ whole genome shotgun (WGS) entry which is preliminary data.</text>
</comment>